<name>A0ABN9PXH4_9DINO</name>
<proteinExistence type="predicted"/>
<dbReference type="Proteomes" id="UP001189429">
    <property type="component" value="Unassembled WGS sequence"/>
</dbReference>
<organism evidence="1 2">
    <name type="scientific">Prorocentrum cordatum</name>
    <dbReference type="NCBI Taxonomy" id="2364126"/>
    <lineage>
        <taxon>Eukaryota</taxon>
        <taxon>Sar</taxon>
        <taxon>Alveolata</taxon>
        <taxon>Dinophyceae</taxon>
        <taxon>Prorocentrales</taxon>
        <taxon>Prorocentraceae</taxon>
        <taxon>Prorocentrum</taxon>
    </lineage>
</organism>
<keyword evidence="2" id="KW-1185">Reference proteome</keyword>
<reference evidence="1" key="1">
    <citation type="submission" date="2023-10" db="EMBL/GenBank/DDBJ databases">
        <authorList>
            <person name="Chen Y."/>
            <person name="Shah S."/>
            <person name="Dougan E. K."/>
            <person name="Thang M."/>
            <person name="Chan C."/>
        </authorList>
    </citation>
    <scope>NUCLEOTIDE SEQUENCE [LARGE SCALE GENOMIC DNA]</scope>
</reference>
<protein>
    <submittedName>
        <fullName evidence="1">Uncharacterized protein</fullName>
    </submittedName>
</protein>
<sequence length="114" mass="13097">MQNNSVFAPAMKFISSTLQRHLQRLPYLLTYSNHFIRIISATHFSRLATVLKTDITFYCMSGTHDVLLDQSSKFLDGTDKQRFLLLLRCILDNQFVEIPGLEEDDTVVIFDGPL</sequence>
<accession>A0ABN9PXH4</accession>
<evidence type="ECO:0000313" key="1">
    <source>
        <dbReference type="EMBL" id="CAK0798005.1"/>
    </source>
</evidence>
<dbReference type="EMBL" id="CAUYUJ010001869">
    <property type="protein sequence ID" value="CAK0798005.1"/>
    <property type="molecule type" value="Genomic_DNA"/>
</dbReference>
<gene>
    <name evidence="1" type="ORF">PCOR1329_LOCUS6917</name>
</gene>
<comment type="caution">
    <text evidence="1">The sequence shown here is derived from an EMBL/GenBank/DDBJ whole genome shotgun (WGS) entry which is preliminary data.</text>
</comment>
<evidence type="ECO:0000313" key="2">
    <source>
        <dbReference type="Proteomes" id="UP001189429"/>
    </source>
</evidence>